<evidence type="ECO:0000256" key="3">
    <source>
        <dbReference type="ARBA" id="ARBA00023125"/>
    </source>
</evidence>
<comment type="similarity">
    <text evidence="1">Belongs to the ner transcriptional regulatory family.</text>
</comment>
<dbReference type="AlphaFoldDB" id="A0A6I1WGY0"/>
<sequence length="118" mass="13537">MSDIDMPTDPDNRWEWIKYQLRVRGTSMAELARVLKVTDRAIRNAKSTPYPRIERSLADALSLAPADIWPERWNSDGTPHRQRPTRAEVNAPTARIPDSIRLDTVKRQGVPEHASPKR</sequence>
<feature type="domain" description="Ner winged helix-turn-helix DNA-binding" evidence="6">
    <location>
        <begin position="17"/>
        <end position="83"/>
    </location>
</feature>
<dbReference type="GO" id="GO:0003677">
    <property type="term" value="F:DNA binding"/>
    <property type="evidence" value="ECO:0007669"/>
    <property type="project" value="UniProtKB-KW"/>
</dbReference>
<comment type="caution">
    <text evidence="7">The sequence shown here is derived from an EMBL/GenBank/DDBJ whole genome shotgun (WGS) entry which is preliminary data.</text>
</comment>
<reference evidence="7 8" key="1">
    <citation type="submission" date="2019-10" db="EMBL/GenBank/DDBJ databases">
        <title>Evaluation of single-gene subtyping targets for Pseudomonas.</title>
        <authorList>
            <person name="Reichler S.J."/>
            <person name="Orsi R.H."/>
            <person name="Wiedmann M."/>
            <person name="Martin N.H."/>
            <person name="Murphy S.I."/>
        </authorList>
    </citation>
    <scope>NUCLEOTIDE SEQUENCE [LARGE SCALE GENOMIC DNA]</scope>
    <source>
        <strain evidence="7 8">FSL R10-1876</strain>
    </source>
</reference>
<evidence type="ECO:0000313" key="8">
    <source>
        <dbReference type="Proteomes" id="UP000466863"/>
    </source>
</evidence>
<evidence type="ECO:0000313" key="7">
    <source>
        <dbReference type="EMBL" id="MQU41168.1"/>
    </source>
</evidence>
<dbReference type="InterPro" id="IPR010982">
    <property type="entry name" value="Lambda_DNA-bd_dom_sf"/>
</dbReference>
<dbReference type="RefSeq" id="WP_153355357.1">
    <property type="nucleotide sequence ID" value="NZ_WIVV01000003.1"/>
</dbReference>
<keyword evidence="2" id="KW-0805">Transcription regulation</keyword>
<evidence type="ECO:0000256" key="4">
    <source>
        <dbReference type="ARBA" id="ARBA00023163"/>
    </source>
</evidence>
<proteinExistence type="inferred from homology"/>
<name>A0A6I1WGY0_9PSED</name>
<keyword evidence="4" id="KW-0804">Transcription</keyword>
<feature type="compositionally biased region" description="Basic and acidic residues" evidence="5">
    <location>
        <begin position="98"/>
        <end position="110"/>
    </location>
</feature>
<dbReference type="EMBL" id="WIVV01000003">
    <property type="protein sequence ID" value="MQU41168.1"/>
    <property type="molecule type" value="Genomic_DNA"/>
</dbReference>
<dbReference type="SUPFAM" id="SSF47413">
    <property type="entry name" value="lambda repressor-like DNA-binding domains"/>
    <property type="match status" value="1"/>
</dbReference>
<dbReference type="Gene3D" id="1.10.260.40">
    <property type="entry name" value="lambda repressor-like DNA-binding domains"/>
    <property type="match status" value="1"/>
</dbReference>
<gene>
    <name evidence="7" type="ORF">GHO28_01425</name>
</gene>
<dbReference type="Proteomes" id="UP000466863">
    <property type="component" value="Unassembled WGS sequence"/>
</dbReference>
<evidence type="ECO:0000259" key="6">
    <source>
        <dbReference type="Pfam" id="PF13693"/>
    </source>
</evidence>
<feature type="region of interest" description="Disordered" evidence="5">
    <location>
        <begin position="70"/>
        <end position="118"/>
    </location>
</feature>
<protein>
    <submittedName>
        <fullName evidence="7">Nucleotide excision repair protein</fullName>
    </submittedName>
</protein>
<evidence type="ECO:0000256" key="1">
    <source>
        <dbReference type="ARBA" id="ARBA00006157"/>
    </source>
</evidence>
<dbReference type="Pfam" id="PF13693">
    <property type="entry name" value="HTH_35"/>
    <property type="match status" value="1"/>
</dbReference>
<accession>A0A6I1WGY0</accession>
<evidence type="ECO:0000256" key="2">
    <source>
        <dbReference type="ARBA" id="ARBA00023015"/>
    </source>
</evidence>
<organism evidence="7 8">
    <name type="scientific">Pseudomonas helleri</name>
    <dbReference type="NCBI Taxonomy" id="1608996"/>
    <lineage>
        <taxon>Bacteria</taxon>
        <taxon>Pseudomonadati</taxon>
        <taxon>Pseudomonadota</taxon>
        <taxon>Gammaproteobacteria</taxon>
        <taxon>Pseudomonadales</taxon>
        <taxon>Pseudomonadaceae</taxon>
        <taxon>Pseudomonas</taxon>
    </lineage>
</organism>
<keyword evidence="3" id="KW-0238">DNA-binding</keyword>
<evidence type="ECO:0000256" key="5">
    <source>
        <dbReference type="SAM" id="MobiDB-lite"/>
    </source>
</evidence>
<dbReference type="InterPro" id="IPR038722">
    <property type="entry name" value="Ner_HTH_dom"/>
</dbReference>